<evidence type="ECO:0000256" key="1">
    <source>
        <dbReference type="ARBA" id="ARBA00004402"/>
    </source>
</evidence>
<evidence type="ECO:0000256" key="5">
    <source>
        <dbReference type="ARBA" id="ARBA00004578"/>
    </source>
</evidence>
<protein>
    <recommendedName>
        <fullName evidence="32">Envelope glycoprotein gp160</fullName>
    </recommendedName>
    <alternativeName>
        <fullName evidence="32">Env polyprotein</fullName>
    </alternativeName>
    <component>
        <recommendedName>
            <fullName evidence="32">Surface protein gp120</fullName>
            <shortName evidence="32">SU</shortName>
        </recommendedName>
        <alternativeName>
            <fullName evidence="32">Glycoprotein 120</fullName>
            <shortName evidence="32">gp120</shortName>
        </alternativeName>
    </component>
    <component>
        <recommendedName>
            <fullName evidence="32">Transmembrane protein gp41</fullName>
            <shortName evidence="32">TM</shortName>
        </recommendedName>
        <alternativeName>
            <fullName evidence="32">Glycoprotein 41</fullName>
            <shortName evidence="32">gp41</shortName>
        </alternativeName>
    </component>
</protein>
<comment type="miscellaneous">
    <text evidence="32">Inhibitors targeting HIV-1 viral envelope proteins are used as antiretroviral drugs. Attachment of virions to the cell surface via non-specific interactions and CD4 binding can be blocked by inhibitors that include cyanovirin-N, cyclotriazadisulfonamide analogs, PRO 2000, TNX 355 and PRO 542. In addition, BMS 806 can block CD4-induced conformational changes. Env interactions with the coreceptor molecules can be targeted by CCR5 antagonists including SCH-D, maraviroc (UK 427857) and aplaviroc (GW 873140), and the CXCR4 antagonist AMD 070. Fusion of viral and cellular membranes can be inhibited by peptides such as enfuvirtide and tifuvirtide (T 1249). Resistance to inhibitors associated with mutations in Env are observed. Most of the time, single mutations confer only a modest reduction in drug susceptibility. Combination of several mutations is usually required to develop a high-level drug resistance.</text>
</comment>
<dbReference type="SUPFAM" id="SSF58069">
    <property type="entry name" value="Virus ectodomain"/>
    <property type="match status" value="1"/>
</dbReference>
<feature type="transmembrane region" description="Helical" evidence="33">
    <location>
        <begin position="674"/>
        <end position="698"/>
    </location>
</feature>
<feature type="chain" id="PRO_5023364483" description="Transmembrane protein gp41" evidence="32">
    <location>
        <begin position="505"/>
        <end position="849"/>
    </location>
</feature>
<feature type="region of interest" description="CD4-binding loop" evidence="32">
    <location>
        <begin position="358"/>
        <end position="368"/>
    </location>
</feature>
<dbReference type="HAMAP" id="MF_04083">
    <property type="entry name" value="HIV_ENV"/>
    <property type="match status" value="1"/>
</dbReference>
<feature type="domain" description="Retroviral envelope protein GP41-like" evidence="36">
    <location>
        <begin position="523"/>
        <end position="712"/>
    </location>
</feature>
<comment type="subcellular location">
    <subcellularLocation>
        <location evidence="3">Host cell membrane</location>
        <topology evidence="3">Peripheral membrane protein</topology>
    </subcellularLocation>
    <subcellularLocation>
        <location evidence="1">Host cell membrane</location>
        <topology evidence="1">Single-pass type I membrane protein</topology>
    </subcellularLocation>
    <subcellularLocation>
        <location evidence="2">Host endosome membrane</location>
        <topology evidence="2">Peripheral membrane protein</topology>
    </subcellularLocation>
    <subcellularLocation>
        <location evidence="5">Host endosome membrane</location>
        <topology evidence="5">Single-pass type I membrane protein</topology>
    </subcellularLocation>
    <subcellularLocation>
        <location evidence="6">Virion membrane</location>
        <topology evidence="6">Peripheral membrane protein</topology>
    </subcellularLocation>
    <subcellularLocation>
        <location evidence="4">Virion membrane</location>
        <topology evidence="4">Single-pass type I membrane protein</topology>
    </subcellularLocation>
</comment>
<evidence type="ECO:0000256" key="2">
    <source>
        <dbReference type="ARBA" id="ARBA00004433"/>
    </source>
</evidence>
<comment type="function">
    <text evidence="32">Envelope glycoprotein gp160: Oligomerizes in the host endoplasmic reticulum into predominantly trimers. In a second time, gp160 transits in the host Golgi, where glycosylation is completed. The precursor is then proteolytically cleaved in the trans-Golgi and thereby activated by cellular furin or furin-like proteases to produce gp120 and gp41.</text>
</comment>
<dbReference type="Gene3D" id="2.170.40.20">
    <property type="entry name" value="Human immunodeficiency virus 1, Gp160, envelope glycoprotein"/>
    <property type="match status" value="2"/>
</dbReference>
<feature type="region of interest" description="Fusion peptide" evidence="32">
    <location>
        <begin position="505"/>
        <end position="525"/>
    </location>
</feature>
<dbReference type="InterPro" id="IPR036377">
    <property type="entry name" value="Gp120_core_sf"/>
</dbReference>
<keyword evidence="30 32" id="KW-0449">Lipoprotein</keyword>
<feature type="short sequence motif" description="YXXL motif; contains endocytosis signal" evidence="32">
    <location>
        <begin position="705"/>
        <end position="708"/>
    </location>
</feature>
<keyword evidence="14 32" id="KW-0812">Transmembrane</keyword>
<dbReference type="GO" id="GO:0019031">
    <property type="term" value="C:viral envelope"/>
    <property type="evidence" value="ECO:0007669"/>
    <property type="project" value="UniProtKB-KW"/>
</dbReference>
<keyword evidence="28 32" id="KW-0325">Glycoprotein</keyword>
<dbReference type="Proteomes" id="UP000112549">
    <property type="component" value="Genome"/>
</dbReference>
<evidence type="ECO:0000256" key="20">
    <source>
        <dbReference type="ARBA" id="ARBA00022879"/>
    </source>
</evidence>
<evidence type="ECO:0000256" key="26">
    <source>
        <dbReference type="ARBA" id="ARBA00023139"/>
    </source>
</evidence>
<keyword evidence="8 32" id="KW-1170">Fusion of virus membrane with host endosomal membrane</keyword>
<comment type="PTM">
    <text evidence="32">Palmitoylation of the transmembrane protein and of Env polyprotein (prior to its proteolytic cleavage) is essential for their association with host cell membrane lipid rafts. Palmitoylation is therefore required for envelope trafficking to classical lipid rafts, but not for viral replication.</text>
</comment>
<evidence type="ECO:0000256" key="15">
    <source>
        <dbReference type="ARBA" id="ARBA00022703"/>
    </source>
</evidence>
<dbReference type="GO" id="GO:0052031">
    <property type="term" value="P:symbiont-mediated perturbation of host defense response"/>
    <property type="evidence" value="ECO:0007669"/>
    <property type="project" value="UniProtKB-UniRule"/>
</dbReference>
<dbReference type="GO" id="GO:0019082">
    <property type="term" value="P:viral protein processing"/>
    <property type="evidence" value="ECO:0007669"/>
    <property type="project" value="UniProtKB-UniRule"/>
</dbReference>
<keyword evidence="25 32" id="KW-0472">Membrane</keyword>
<sequence length="849" mass="96395">MRAKGIRKNWQHLWRWGTMLLGMLMICRAEEQLWVTVYYGVPVWKEATTTLFCASDAKAYDKETHNVWATHACVPTDPSPQEVRLENVTENFNMWKNDMVEQMQEDIISLWDQSLKPCVKITPLCVTLNCTNVQSATNSTIEEAMKGGEIKNCSFNITTRRKDKLKTEYALFYKLDVVPIDKDNTSYTLINCNNSVITQACPKVSFELIPIHYCAPAGFAILKCRDKKFNGTGPCTNVSTVQCTHGIRPVVSTQLLLNGSLAEEEVVIRSENFTNNAKTIIVQLNKSVKINCTRPNNNTRKGIHMGPGRAFYATGTIIGDIRQAHCNISKAEWDDTVKQIVIKLREQFGNKTIIFNQSSGGDPEIVMHSFNCGGEFFYCNTTQLFNSTWNSTWTGNGTQGNTGNITLPCRIKQIINRWQEVGKAMYAPPIEGKIRCSSNITGLLLTRDGGKNNETNNTETFRPGGGDMKDNWRSELYKYKVVKIEPLGVAPTKAKRRVVQREKRAVTLGAMFLGFLGAAGSTMGAASVTLTVQSRQLLSGIVQQQNNLLRAIEAQQHLLQLTVWGIKQLQARVLAIERYLKDQQLLGIWGCSGKLICTTAVPWNASWSNKSLNQIWDNMTWMEWEREIDNYTSLIYTLIEESQNQQEKNEQELLALDTWASLWNWFSITKWLRYIQIFIIIVGGLVGLRIVFAVLSVVNRVRQGYSPLSFQTRLPAPRGPDRPEGIEEEGGERDRDRSRPLVAGFLALIWDDLWSLCLFSYHHLRDSLLIVARIVELLGHRGWEALKYWWNLLQYWIQELKNSAVSLLNATAIAVAEGTDRVIEVVQRTFRAILHIPTRIRQGLERLLL</sequence>
<evidence type="ECO:0000256" key="11">
    <source>
        <dbReference type="ARBA" id="ARBA00022581"/>
    </source>
</evidence>
<keyword evidence="7 32" id="KW-1168">Fusion of virus membrane with host membrane</keyword>
<evidence type="ECO:0000256" key="33">
    <source>
        <dbReference type="RuleBase" id="RU363095"/>
    </source>
</evidence>
<comment type="domain">
    <text evidence="32">The membrane proximal external region (MPER) present in gp41 is a tryptophan-rich region recognized by the antibodies 2F5, Z13, and 4E10. MPER seems to play a role in fusion.</text>
</comment>
<feature type="disulfide bond" evidence="32">
    <location>
        <begin position="591"/>
        <end position="597"/>
    </location>
</feature>
<comment type="domain">
    <text evidence="32">Some of the most genetically diverse regions of the viral genome are present in Env. They are called variable regions 1 through 5 (V1 through V5). Coreceptor usage of gp120 is determined mainly by the primary structure of the third variable region (V3) in the outer domain of gp120. The sequence of V3 determines which coreceptor, CCR5 and/or CXCR4 (corresponding to R5/macrophage, X4/T cell and R5X4/T cell and macrophage tropism), is used to trigger the fusion potential of the Env complex, and hence which cells the virus can infect. Binding to CCR5 involves a region adjacent in addition to V3.</text>
</comment>
<dbReference type="GO" id="GO:0039654">
    <property type="term" value="P:fusion of virus membrane with host endosome membrane"/>
    <property type="evidence" value="ECO:0007669"/>
    <property type="project" value="UniProtKB-UniRule"/>
</dbReference>
<evidence type="ECO:0000256" key="4">
    <source>
        <dbReference type="ARBA" id="ARBA00004563"/>
    </source>
</evidence>
<dbReference type="Gene3D" id="1.10.287.210">
    <property type="match status" value="1"/>
</dbReference>
<evidence type="ECO:0000256" key="13">
    <source>
        <dbReference type="ARBA" id="ARBA00022685"/>
    </source>
</evidence>
<evidence type="ECO:0000256" key="25">
    <source>
        <dbReference type="ARBA" id="ARBA00023136"/>
    </source>
</evidence>
<evidence type="ECO:0000259" key="35">
    <source>
        <dbReference type="Pfam" id="PF00516"/>
    </source>
</evidence>
<feature type="region of interest" description="Disordered" evidence="34">
    <location>
        <begin position="712"/>
        <end position="735"/>
    </location>
</feature>
<evidence type="ECO:0000256" key="10">
    <source>
        <dbReference type="ARBA" id="ARBA00022570"/>
    </source>
</evidence>
<evidence type="ECO:0000256" key="7">
    <source>
        <dbReference type="ARBA" id="ARBA00022506"/>
    </source>
</evidence>
<evidence type="ECO:0000313" key="37">
    <source>
        <dbReference type="EMBL" id="AAW57635.1"/>
    </source>
</evidence>
<dbReference type="InterPro" id="IPR000777">
    <property type="entry name" value="HIV1_Gp120"/>
</dbReference>
<dbReference type="FunFam" id="2.170.40.20:FF:000001">
    <property type="entry name" value="Envelope glycoprotein gp160"/>
    <property type="match status" value="1"/>
</dbReference>
<keyword evidence="24 32" id="KW-0175">Coiled coil</keyword>
<feature type="site" description="Cleavage; by host furin" evidence="32">
    <location>
        <begin position="504"/>
        <end position="505"/>
    </location>
</feature>
<keyword evidence="27 32" id="KW-1015">Disulfide bond</keyword>
<dbReference type="GO" id="GO:1903908">
    <property type="term" value="P:positive regulation of plasma membrane raft polarization"/>
    <property type="evidence" value="ECO:0007669"/>
    <property type="project" value="UniProtKB-UniRule"/>
</dbReference>
<dbReference type="GO" id="GO:0016020">
    <property type="term" value="C:membrane"/>
    <property type="evidence" value="ECO:0007669"/>
    <property type="project" value="UniProtKB-UniRule"/>
</dbReference>
<keyword evidence="15 32" id="KW-0053">Apoptosis</keyword>
<dbReference type="GO" id="GO:1903911">
    <property type="term" value="P:positive regulation of receptor clustering"/>
    <property type="evidence" value="ECO:0007669"/>
    <property type="project" value="UniProtKB-UniRule"/>
</dbReference>
<organismHost>
    <name type="scientific">Homo sapiens</name>
    <name type="common">Human</name>
    <dbReference type="NCBI Taxonomy" id="9606"/>
</organismHost>
<comment type="function">
    <text evidence="32">Surface protein gp120: Attaches the virus to the host lymphoid cell by binding to the primary receptor CD4. This interaction induces a structural rearrangement creating a high affinity binding site for a chemokine coreceptor like CXCR4 and/or CCR5. Acts as a ligand for CD209/DC-SIGN and CLEC4M/DC-SIGNR, which are respectively found on dendritic cells (DCs), and on endothelial cells of liver sinusoids and lymph node sinuses. These interactions allow capture of viral particles at mucosal surfaces by these cells and subsequent transmission to permissive cells. HIV subverts the migration properties of dendritic cells to gain access to CD4+ T-cells in lymph nodes. Virus transmission to permissive T-cells occurs either in trans (without DCs infection, through viral capture and transmission), or in cis (following DCs productive infection, through the usual CD4-gp120 interaction), thereby inducing a robust infection. In trans infection, bound virions remain infectious over days and it is proposed that they are not degraded, but protected in non-lysosomal acidic organelles within the DCs close to the cell membrane thus contributing to the viral infectious potential during DCs' migration from the periphery to the lymphoid tissues. On arrival at lymphoid tissues, intact virions recycle back to DCs' cell surface allowing virus transmission to CD4+ T-cells.</text>
</comment>
<comment type="subcellular location">
    <molecule>Transmembrane protein gp41</molecule>
    <subcellularLocation>
        <location evidence="32">Virion membrane</location>
        <topology evidence="32">Single-pass type I membrane protein</topology>
    </subcellularLocation>
    <subcellularLocation>
        <location evidence="32">Host cell membrane</location>
        <topology evidence="32">Single-pass type I membrane protein</topology>
    </subcellularLocation>
    <subcellularLocation>
        <location evidence="32">Host endosome membrane</location>
        <topology evidence="32">Single-pass type I membrane protein</topology>
    </subcellularLocation>
    <text evidence="32">It is probably concentrated at the site of budding and incorporated into the virions possibly by contacts between the cytoplasmic tail of Env and the N-terminus of Gag.</text>
</comment>
<keyword evidence="20 32" id="KW-0261">Viral envelope protein</keyword>
<name>Q4QXF6_HV1</name>
<keyword evidence="17 32" id="KW-1161">Viral attachment to host cell</keyword>
<dbReference type="GO" id="GO:0019064">
    <property type="term" value="P:fusion of virus membrane with host plasma membrane"/>
    <property type="evidence" value="ECO:0007669"/>
    <property type="project" value="UniProtKB-UniRule"/>
</dbReference>
<evidence type="ECO:0000256" key="31">
    <source>
        <dbReference type="ARBA" id="ARBA00023296"/>
    </source>
</evidence>
<keyword evidence="26 32" id="KW-0564">Palmitate</keyword>
<keyword evidence="21 32" id="KW-1164">Virus endocytosis by host</keyword>
<evidence type="ECO:0000256" key="21">
    <source>
        <dbReference type="ARBA" id="ARBA00022890"/>
    </source>
</evidence>
<comment type="PTM">
    <text evidence="32">Specific enzymatic cleavages in vivo yield mature proteins. Envelope glycoproteins are synthesized as a inactive precursor that is heavily N-glycosylated and processed likely by host cell furin in the Golgi to yield the mature SU and TM proteins. The cleavage site between SU and TM requires the minimal sequence [KR]-X-[KR]-R. About 2 of the 9 disulfide bonds of gp41 are reduced by P4HB/PDI, following binding to CD4 receptor.</text>
</comment>
<evidence type="ECO:0000256" key="19">
    <source>
        <dbReference type="ARBA" id="ARBA00022870"/>
    </source>
</evidence>
<keyword evidence="23 32" id="KW-1039">Host endosome</keyword>
<feature type="disulfide bond" evidence="32">
    <location>
        <begin position="224"/>
        <end position="235"/>
    </location>
</feature>
<feature type="disulfide bond" evidence="32">
    <location>
        <begin position="214"/>
        <end position="243"/>
    </location>
</feature>
<keyword evidence="13 32" id="KW-0165">Cleavage on pair of basic residues</keyword>
<dbReference type="InterPro" id="IPR037527">
    <property type="entry name" value="Gp160"/>
</dbReference>
<keyword evidence="22 32" id="KW-1133">Transmembrane helix</keyword>
<feature type="domain" description="Human immunodeficiency virus 1 envelope glycoprotein Gp120" evidence="35">
    <location>
        <begin position="148"/>
        <end position="504"/>
    </location>
</feature>
<evidence type="ECO:0000256" key="24">
    <source>
        <dbReference type="ARBA" id="ARBA00023054"/>
    </source>
</evidence>
<organism evidence="37 38">
    <name type="scientific">Human immunodeficiency virus type 1</name>
    <name type="common">HIV-1</name>
    <dbReference type="NCBI Taxonomy" id="11676"/>
    <lineage>
        <taxon>Viruses</taxon>
        <taxon>Riboviria</taxon>
        <taxon>Pararnavirae</taxon>
        <taxon>Artverviricota</taxon>
        <taxon>Revtraviricetes</taxon>
        <taxon>Ortervirales</taxon>
        <taxon>Retroviridae</taxon>
        <taxon>Orthoretrovirinae</taxon>
        <taxon>Lentivirus</taxon>
        <taxon>Lentivirus humimdef1</taxon>
    </lineage>
</organism>
<dbReference type="GO" id="GO:0020002">
    <property type="term" value="C:host cell plasma membrane"/>
    <property type="evidence" value="ECO:0007669"/>
    <property type="project" value="UniProtKB-SubCell"/>
</dbReference>
<evidence type="ECO:0000256" key="14">
    <source>
        <dbReference type="ARBA" id="ARBA00022692"/>
    </source>
</evidence>
<feature type="region of interest" description="MPER; binding to GalCer" evidence="32">
    <location>
        <begin position="655"/>
        <end position="676"/>
    </location>
</feature>
<reference evidence="37 38" key="1">
    <citation type="journal article" date="2005" name="J. Virol.">
        <title>Biologic and genetic characterization of a panel of 60 human immunodeficiency virus type 1 isolates, representing clades A, B, C, D, CRF01_AE, and CRF02_AG, for the development and assessment of candidate vaccines.</title>
        <authorList>
            <person name="Brown B.K."/>
            <person name="Darden J.M."/>
            <person name="Tovanabutra S."/>
            <person name="Oblander T."/>
            <person name="Frost J."/>
            <person name="Sanders-Buell E."/>
            <person name="de Souza M.S."/>
            <person name="Birx D.L."/>
            <person name="McCutchan F.E."/>
            <person name="Polonis V.R."/>
        </authorList>
    </citation>
    <scope>NUCLEOTIDE SEQUENCE [LARGE SCALE GENOMIC DNA]</scope>
    <source>
        <strain evidence="37">94US_33931N</strain>
    </source>
</reference>
<dbReference type="CDD" id="cd09909">
    <property type="entry name" value="HIV-1-like_HR1-HR2"/>
    <property type="match status" value="1"/>
</dbReference>
<dbReference type="GO" id="GO:0005198">
    <property type="term" value="F:structural molecule activity"/>
    <property type="evidence" value="ECO:0007669"/>
    <property type="project" value="UniProtKB-UniRule"/>
</dbReference>
<keyword evidence="11 32" id="KW-0945">Host-virus interaction</keyword>
<accession>Q4QXF6</accession>
<feature type="lipid moiety-binding region" description="S-palmitoyl cysteine; by host" evidence="32">
    <location>
        <position position="757"/>
    </location>
</feature>
<comment type="function">
    <text evidence="32">Transmembrane protein gp41: Acts as a class I viral fusion protein. Under the current model, the protein has at least 3 conformational states: pre-fusion native state, pre-hairpin intermediate state, and post-fusion hairpin state. During fusion of viral and target intracellular membranes, the coiled coil regions (heptad repeats) assume a trimer-of-hairpins structure, positioning the fusion peptide in close proximity to the C-terminal region of the ectodomain. The formation of this structure appears to drive apposition and subsequent fusion of viral and target cell membranes. Complete fusion occurs in host cell endosomes and is dynamin-dependent, however some lipid transfer might occur at the plasma membrane. The virus undergoes clathrin-dependent internalization long before endosomal fusion, thus minimizing the surface exposure of conserved viral epitopes during fusion and reducing the efficacy of inhibitors targeting these epitopes. Membranes fusion leads to delivery of the nucleocapsid into the cytoplasm.</text>
</comment>
<feature type="region of interest" description="Immunosuppression" evidence="32">
    <location>
        <begin position="567"/>
        <end position="585"/>
    </location>
</feature>
<comment type="subcellular location">
    <molecule>Surface protein gp120</molecule>
    <subcellularLocation>
        <location evidence="32">Virion membrane</location>
        <topology evidence="32">Peripheral membrane protein</topology>
    </subcellularLocation>
    <subcellularLocation>
        <location evidence="32">Host cell membrane</location>
        <topology evidence="32">Peripheral membrane protein</topology>
    </subcellularLocation>
    <subcellularLocation>
        <location evidence="32">Host endosome membrane</location>
        <topology evidence="32">Single-pass type I membrane protein</topology>
    </subcellularLocation>
    <text evidence="32">The surface protein is not anchored to the viral envelope, but associates with the extravirion surface through its binding to TM. It is probably concentrated at the site of budding and incorporated into the virions possibly by contacts between the cytoplasmic tail of Env and the N-terminus of Gag.</text>
</comment>
<comment type="domain">
    <text evidence="32">The CD4-binding region is targeted by the antibody b12.</text>
</comment>
<keyword evidence="18 32" id="KW-0946">Virion</keyword>
<feature type="topological domain" description="Cytoplasmic" evidence="32">
    <location>
        <begin position="699"/>
        <end position="849"/>
    </location>
</feature>
<evidence type="ECO:0000256" key="32">
    <source>
        <dbReference type="HAMAP-Rule" id="MF_04083"/>
    </source>
</evidence>
<dbReference type="SUPFAM" id="SSF56502">
    <property type="entry name" value="gp120 core"/>
    <property type="match status" value="2"/>
</dbReference>
<evidence type="ECO:0000256" key="16">
    <source>
        <dbReference type="ARBA" id="ARBA00022729"/>
    </source>
</evidence>
<gene>
    <name evidence="32 37" type="primary">env</name>
</gene>
<evidence type="ECO:0000256" key="28">
    <source>
        <dbReference type="ARBA" id="ARBA00023180"/>
    </source>
</evidence>
<dbReference type="GO" id="GO:0019062">
    <property type="term" value="P:virion attachment to host cell"/>
    <property type="evidence" value="ECO:0007669"/>
    <property type="project" value="UniProtKB-UniRule"/>
</dbReference>
<dbReference type="InterPro" id="IPR000328">
    <property type="entry name" value="GP41-like"/>
</dbReference>
<dbReference type="Pfam" id="PF00517">
    <property type="entry name" value="GP41"/>
    <property type="match status" value="1"/>
</dbReference>
<keyword evidence="12 32" id="KW-1162">Viral penetration into host cytoplasm</keyword>
<comment type="domain">
    <text evidence="32 33">The 17 amino acids long immunosuppressive region is present in many retroviral envelope proteins. Synthetic peptides derived from this relatively conserved sequence inhibit immune function in vitro and in vivo.</text>
</comment>
<evidence type="ECO:0000313" key="38">
    <source>
        <dbReference type="Proteomes" id="UP000112549"/>
    </source>
</evidence>
<comment type="similarity">
    <text evidence="32">Belongs to the HIV-1 env protein family.</text>
</comment>
<dbReference type="GO" id="GO:0055036">
    <property type="term" value="C:virion membrane"/>
    <property type="evidence" value="ECO:0007669"/>
    <property type="project" value="UniProtKB-SubCell"/>
</dbReference>
<feature type="domain" description="Human immunodeficiency virus 1 envelope glycoprotein Gp120" evidence="35">
    <location>
        <begin position="33"/>
        <end position="139"/>
    </location>
</feature>
<evidence type="ECO:0000256" key="34">
    <source>
        <dbReference type="SAM" id="MobiDB-lite"/>
    </source>
</evidence>
<keyword evidence="19 32" id="KW-1043">Host membrane</keyword>
<evidence type="ECO:0000256" key="6">
    <source>
        <dbReference type="ARBA" id="ARBA00004650"/>
    </source>
</evidence>
<dbReference type="Pfam" id="PF00516">
    <property type="entry name" value="GP120"/>
    <property type="match status" value="2"/>
</dbReference>
<evidence type="ECO:0000256" key="9">
    <source>
        <dbReference type="ARBA" id="ARBA00022511"/>
    </source>
</evidence>
<comment type="miscellaneous">
    <text evidence="32">HIV-1 lineages are divided in three main groups, M (for Major), O (for Outlier), and N (for New, or Non-M, Non-O). The vast majority of strains found worldwide belong to the group M. Group O seems to be endemic to and largely confined to Cameroon and neighboring countries in West Central Africa, where these viruses represent a small minority of HIV-1 strains. The group N is represented by a limited number of isolates from Cameroonian persons. The group M is further subdivided in 9 clades or subtypes (A to D, F to H, J and K).</text>
</comment>
<feature type="coiled-coil region" evidence="32">
    <location>
        <begin position="626"/>
        <end position="660"/>
    </location>
</feature>
<dbReference type="FunFam" id="2.170.40.20:FF:000003">
    <property type="entry name" value="Envelope glycoprotein gp160"/>
    <property type="match status" value="1"/>
</dbReference>
<evidence type="ECO:0000256" key="29">
    <source>
        <dbReference type="ARBA" id="ARBA00023280"/>
    </source>
</evidence>
<feature type="chain" id="PRO_5023364482" description="Envelope glycoprotein gp160" evidence="32">
    <location>
        <begin position="32"/>
        <end position="849"/>
    </location>
</feature>
<dbReference type="GO" id="GO:0075512">
    <property type="term" value="P:clathrin-dependent endocytosis of virus by host cell"/>
    <property type="evidence" value="ECO:0007669"/>
    <property type="project" value="UniProtKB-UniRule"/>
</dbReference>
<evidence type="ECO:0000256" key="22">
    <source>
        <dbReference type="ARBA" id="ARBA00022989"/>
    </source>
</evidence>
<evidence type="ECO:0000256" key="30">
    <source>
        <dbReference type="ARBA" id="ARBA00023288"/>
    </source>
</evidence>
<keyword evidence="29 32" id="KW-0899">Viral immunoevasion</keyword>
<keyword evidence="16 32" id="KW-0732">Signal</keyword>
<dbReference type="Gene3D" id="1.20.5.490">
    <property type="entry name" value="Single helix bin"/>
    <property type="match status" value="1"/>
</dbReference>
<dbReference type="GO" id="GO:0044175">
    <property type="term" value="C:host cell endosome membrane"/>
    <property type="evidence" value="ECO:0007669"/>
    <property type="project" value="UniProtKB-SubCell"/>
</dbReference>
<dbReference type="FunFam" id="1.10.287.210:FF:000001">
    <property type="entry name" value="Envelope glycoprotein gp160"/>
    <property type="match status" value="1"/>
</dbReference>
<evidence type="ECO:0000256" key="23">
    <source>
        <dbReference type="ARBA" id="ARBA00023046"/>
    </source>
</evidence>
<comment type="caution">
    <text evidence="32">Lacks conserved residue(s) required for the propagation of feature annotation.</text>
</comment>
<keyword evidence="9 32" id="KW-1032">Host cell membrane</keyword>
<comment type="subunit">
    <text evidence="32">The mature envelope protein (Env) consists of a homotrimer of non-covalently associated gp120-gp41 heterodimers. The resulting complex protrudes from the virus surface as a spike. There seems to be as few as 10 spikes on the average virion. Surface protein gp120 interacts with host CD4, CCR5 and CXCR4. Gp120 also interacts with the C-type lectins CD209/DC-SIGN and CLEC4M/DC-SIGNR (collectively referred to as DC-SIGN(R)). Gp120 and gp41 interact with GalCer. Gp120 interacts with host ITGA4/ITGB7 complex; on CD4+ T-cells, this interaction results in rapid activation of integrin ITGAL/LFA-1, which facilitates efficient cell-to-cell spreading of HIV-1. Gp120 interacts with cell-associated heparan sulfate; this interaction increases virus infectivity on permissive cells and may be involved in infection of CD4- cells.</text>
</comment>
<evidence type="ECO:0000256" key="18">
    <source>
        <dbReference type="ARBA" id="ARBA00022844"/>
    </source>
</evidence>
<evidence type="ECO:0000256" key="12">
    <source>
        <dbReference type="ARBA" id="ARBA00022595"/>
    </source>
</evidence>
<feature type="region of interest" description="V2" evidence="32">
    <location>
        <begin position="153"/>
        <end position="192"/>
    </location>
</feature>
<feature type="disulfide bond" evidence="32">
    <location>
        <begin position="53"/>
        <end position="73"/>
    </location>
</feature>
<feature type="short sequence motif" description="Di-leucine internalization motif" evidence="32">
    <location>
        <begin position="848"/>
        <end position="849"/>
    </location>
</feature>
<keyword evidence="31 32" id="KW-1160">Virus entry into host cell</keyword>
<comment type="PTM">
    <text evidence="32">Highly glycosylated by host. The high number of glycan on the protein is reffered to as 'glycan shield' because it contributes to hide protein sequence from adaptive immune system.</text>
</comment>
<dbReference type="EMBL" id="AY713410">
    <property type="protein sequence ID" value="AAW57635.1"/>
    <property type="molecule type" value="Genomic_DNA"/>
</dbReference>
<evidence type="ECO:0000259" key="36">
    <source>
        <dbReference type="Pfam" id="PF00517"/>
    </source>
</evidence>
<evidence type="ECO:0000256" key="27">
    <source>
        <dbReference type="ARBA" id="ARBA00023157"/>
    </source>
</evidence>
<feature type="region of interest" description="Disordered" evidence="34">
    <location>
        <begin position="447"/>
        <end position="467"/>
    </location>
</feature>
<proteinExistence type="inferred from homology"/>
<evidence type="ECO:0000256" key="8">
    <source>
        <dbReference type="ARBA" id="ARBA00022510"/>
    </source>
</evidence>
<keyword evidence="10 32" id="KW-1165">Clathrin-mediated endocytosis of virus by host</keyword>
<evidence type="ECO:0000256" key="17">
    <source>
        <dbReference type="ARBA" id="ARBA00022804"/>
    </source>
</evidence>
<comment type="domain">
    <text evidence="32">The YXXL motif is involved in determining the exact site of viral release at the surface of infected mononuclear cells and promotes endocytosis. YXXL and di-leucine endocytosis motifs interact directly or indirectly with the clathrin adapter complexes, opperate independently, and their activities are not additive.</text>
</comment>
<evidence type="ECO:0000256" key="3">
    <source>
        <dbReference type="ARBA" id="ARBA00004505"/>
    </source>
</evidence>